<evidence type="ECO:0000259" key="3">
    <source>
        <dbReference type="SMART" id="SM01008"/>
    </source>
</evidence>
<dbReference type="Pfam" id="PF20256">
    <property type="entry name" value="MoCoBD_2"/>
    <property type="match status" value="1"/>
</dbReference>
<dbReference type="PANTHER" id="PTHR11908:SF132">
    <property type="entry name" value="ALDEHYDE OXIDASE 1-RELATED"/>
    <property type="match status" value="1"/>
</dbReference>
<dbReference type="InterPro" id="IPR016208">
    <property type="entry name" value="Ald_Oxase/xanthine_DH-like"/>
</dbReference>
<sequence length="783" mass="85413">MAVTKLFGAAIKRREDPRLITGRGNFTDHIRLPGTLVMAIKRSPHAHARIVRIDTSKARAMRGVVAVYTGQDLVDKLAPVPCAWLIPDSDLKLTPYRAVAVDKVRYVGDAVAVVVAEDRYVAQDAVEAIDVEYEVLPAVVDQEKAMEPGAPQLYDEIPNNLAFHWKLHVGDFDAVWNEAEVRLSRRLINHRLIPTAMEPRGALAAYNPGSGELTIWCTSQNPHVHRLLLSAVTGLPETRIRVIATDVGGGFGSKIPMYAGEMIAAAISRDLGRPIKWIETRQENYVATIHGRDHIQYVDIAARRDGTITGVRVRAYANMGAYLSTAAPGVPTWLFGLMLQGAYAIPVIHCDVYGVLTNTTPTDAYRGAGRPEATYLLERMIDILARELGMDPAEIRRKNFIPKDRFPYTTPTGLQYDSGDYEATLNRALELVDYANLRRQQAELRQQGRYIGIGFSTYVEVCGLAPSQAAGAMGFQGGLWESATVRVHPTGKVTVFTGSNPHGQGEETTFAQLVADELGVPFEDVEIIHGDTEMVPFGMGTYGSRSTAVGGAALVAACRKVKEKAQRIAAHLLEVSPEDLAFENGRFFVKGAPDRGMTFQEVALQAYLAWKLPRDIEPGLEATHFWDPVNNTFPFGCHICVVEVDPETGKVDFLKYVAVDDVGNVINPMIVDGQVHGGIAQGLAQAVYEYAAYDANGQLLSASLMDYAIPKASMLPSFTVDRTVTPTPVNPMGVKGAGETGTIASTPAVVNAVIDALAPFGIEHIDMPLTPERIWRAVRERSS</sequence>
<feature type="domain" description="Aldehyde oxidase/xanthine dehydrogenase a/b hammerhead" evidence="3">
    <location>
        <begin position="21"/>
        <end position="137"/>
    </location>
</feature>
<dbReference type="Gene3D" id="3.30.365.10">
    <property type="entry name" value="Aldehyde oxidase/xanthine dehydrogenase, molybdopterin binding domain"/>
    <property type="match status" value="4"/>
</dbReference>
<keyword evidence="1" id="KW-0500">Molybdenum</keyword>
<keyword evidence="2" id="KW-0560">Oxidoreductase</keyword>
<dbReference type="SMART" id="SM01008">
    <property type="entry name" value="Ald_Xan_dh_C"/>
    <property type="match status" value="1"/>
</dbReference>
<dbReference type="AlphaFoldDB" id="A0A7C2B7R9"/>
<name>A0A7C2B7R9_THERO</name>
<protein>
    <submittedName>
        <fullName evidence="4">Xanthine dehydrogenase family protein molybdopterin-binding subunit</fullName>
    </submittedName>
</protein>
<dbReference type="InterPro" id="IPR037165">
    <property type="entry name" value="AldOxase/xan_DH_Mopterin-bd_sf"/>
</dbReference>
<proteinExistence type="predicted"/>
<evidence type="ECO:0000256" key="1">
    <source>
        <dbReference type="ARBA" id="ARBA00022505"/>
    </source>
</evidence>
<dbReference type="InterPro" id="IPR036856">
    <property type="entry name" value="Ald_Oxase/Xan_DH_a/b_sf"/>
</dbReference>
<dbReference type="EMBL" id="DSJL01000011">
    <property type="protein sequence ID" value="HEF65841.1"/>
    <property type="molecule type" value="Genomic_DNA"/>
</dbReference>
<gene>
    <name evidence="4" type="ORF">ENP47_09625</name>
</gene>
<dbReference type="InterPro" id="IPR008274">
    <property type="entry name" value="AldOxase/xan_DH_MoCoBD1"/>
</dbReference>
<dbReference type="PANTHER" id="PTHR11908">
    <property type="entry name" value="XANTHINE DEHYDROGENASE"/>
    <property type="match status" value="1"/>
</dbReference>
<organism evidence="4">
    <name type="scientific">Thermomicrobium roseum</name>
    <dbReference type="NCBI Taxonomy" id="500"/>
    <lineage>
        <taxon>Bacteria</taxon>
        <taxon>Pseudomonadati</taxon>
        <taxon>Thermomicrobiota</taxon>
        <taxon>Thermomicrobia</taxon>
        <taxon>Thermomicrobiales</taxon>
        <taxon>Thermomicrobiaceae</taxon>
        <taxon>Thermomicrobium</taxon>
    </lineage>
</organism>
<reference evidence="4" key="1">
    <citation type="journal article" date="2020" name="mSystems">
        <title>Genome- and Community-Level Interaction Insights into Carbon Utilization and Element Cycling Functions of Hydrothermarchaeota in Hydrothermal Sediment.</title>
        <authorList>
            <person name="Zhou Z."/>
            <person name="Liu Y."/>
            <person name="Xu W."/>
            <person name="Pan J."/>
            <person name="Luo Z.H."/>
            <person name="Li M."/>
        </authorList>
    </citation>
    <scope>NUCLEOTIDE SEQUENCE [LARGE SCALE GENOMIC DNA]</scope>
    <source>
        <strain evidence="4">SpSt-222</strain>
    </source>
</reference>
<dbReference type="SUPFAM" id="SSF56003">
    <property type="entry name" value="Molybdenum cofactor-binding domain"/>
    <property type="match status" value="1"/>
</dbReference>
<dbReference type="GO" id="GO:0005506">
    <property type="term" value="F:iron ion binding"/>
    <property type="evidence" value="ECO:0007669"/>
    <property type="project" value="InterPro"/>
</dbReference>
<dbReference type="Pfam" id="PF02738">
    <property type="entry name" value="MoCoBD_1"/>
    <property type="match status" value="1"/>
</dbReference>
<evidence type="ECO:0000313" key="4">
    <source>
        <dbReference type="EMBL" id="HEF65841.1"/>
    </source>
</evidence>
<dbReference type="InterPro" id="IPR000674">
    <property type="entry name" value="Ald_Oxase/Xan_DH_a/b"/>
</dbReference>
<dbReference type="GO" id="GO:0016491">
    <property type="term" value="F:oxidoreductase activity"/>
    <property type="evidence" value="ECO:0007669"/>
    <property type="project" value="UniProtKB-KW"/>
</dbReference>
<comment type="caution">
    <text evidence="4">The sequence shown here is derived from an EMBL/GenBank/DDBJ whole genome shotgun (WGS) entry which is preliminary data.</text>
</comment>
<dbReference type="InterPro" id="IPR046867">
    <property type="entry name" value="AldOxase/xan_DH_MoCoBD2"/>
</dbReference>
<dbReference type="SUPFAM" id="SSF54665">
    <property type="entry name" value="CO dehydrogenase molybdoprotein N-domain-like"/>
    <property type="match status" value="1"/>
</dbReference>
<accession>A0A7C2B7R9</accession>
<evidence type="ECO:0000256" key="2">
    <source>
        <dbReference type="ARBA" id="ARBA00023002"/>
    </source>
</evidence>
<dbReference type="Gene3D" id="3.90.1170.50">
    <property type="entry name" value="Aldehyde oxidase/xanthine dehydrogenase, a/b hammerhead"/>
    <property type="match status" value="1"/>
</dbReference>
<dbReference type="Pfam" id="PF01315">
    <property type="entry name" value="Ald_Xan_dh_C"/>
    <property type="match status" value="1"/>
</dbReference>